<dbReference type="AlphaFoldDB" id="A0A1N6RR92"/>
<evidence type="ECO:0000313" key="2">
    <source>
        <dbReference type="Proteomes" id="UP000186096"/>
    </source>
</evidence>
<keyword evidence="2" id="KW-1185">Reference proteome</keyword>
<dbReference type="Pfam" id="PF12686">
    <property type="entry name" value="DUF3800"/>
    <property type="match status" value="1"/>
</dbReference>
<name>A0A1N6RR92_9ACTN</name>
<sequence length="185" mass="21365">MALLAFIDESMRRRSGDAYVYALAAVLLEEHVCAELRERMLGLRVGRSQTIHWRDESPARHVLIAEAVARMPLRAMVVVDIYPENGKAERARRICLDRLLCELSQQKVETVCIETRDQWHDRRDRALVDALRGAGRVERGLRAQWRRSTDEPLLWLADVLVGSVVWWLGGEGESFDIIRQMIEFL</sequence>
<protein>
    <recommendedName>
        <fullName evidence="3">DUF3800 domain-containing protein</fullName>
    </recommendedName>
</protein>
<dbReference type="Proteomes" id="UP000186096">
    <property type="component" value="Unassembled WGS sequence"/>
</dbReference>
<gene>
    <name evidence="1" type="ORF">SAMN05421833_101479</name>
</gene>
<evidence type="ECO:0008006" key="3">
    <source>
        <dbReference type="Google" id="ProtNLM"/>
    </source>
</evidence>
<organism evidence="1 2">
    <name type="scientific">Microbispora rosea</name>
    <dbReference type="NCBI Taxonomy" id="58117"/>
    <lineage>
        <taxon>Bacteria</taxon>
        <taxon>Bacillati</taxon>
        <taxon>Actinomycetota</taxon>
        <taxon>Actinomycetes</taxon>
        <taxon>Streptosporangiales</taxon>
        <taxon>Streptosporangiaceae</taxon>
        <taxon>Microbispora</taxon>
    </lineage>
</organism>
<dbReference type="InterPro" id="IPR024524">
    <property type="entry name" value="DUF3800"/>
</dbReference>
<evidence type="ECO:0000313" key="1">
    <source>
        <dbReference type="EMBL" id="SIQ31331.1"/>
    </source>
</evidence>
<accession>A0A1N6RR92</accession>
<dbReference type="EMBL" id="FTNI01000001">
    <property type="protein sequence ID" value="SIQ31331.1"/>
    <property type="molecule type" value="Genomic_DNA"/>
</dbReference>
<proteinExistence type="predicted"/>
<dbReference type="STRING" id="58117.SAMN05421833_101479"/>
<reference evidence="2" key="1">
    <citation type="submission" date="2017-01" db="EMBL/GenBank/DDBJ databases">
        <authorList>
            <person name="Varghese N."/>
            <person name="Submissions S."/>
        </authorList>
    </citation>
    <scope>NUCLEOTIDE SEQUENCE [LARGE SCALE GENOMIC DNA]</scope>
    <source>
        <strain evidence="2">ATCC 12950</strain>
    </source>
</reference>